<protein>
    <submittedName>
        <fullName evidence="1">Uncharacterized protein</fullName>
    </submittedName>
</protein>
<proteinExistence type="predicted"/>
<evidence type="ECO:0000313" key="1">
    <source>
        <dbReference type="EMBL" id="GER82744.1"/>
    </source>
</evidence>
<gene>
    <name evidence="1" type="ORF">KTAU_13810</name>
</gene>
<name>A0A5J4K163_9CHLR</name>
<sequence length="112" mass="13496">MREWLPVQGLVHEGKWIGQGDERRWRCERCGYEWQWRPPAWRQCPGVPRYRDGEFPPGLVTVSQLRRKGLEPRDRLRPVGCYWCGRGTRYVPLYDERDAVRLSRVRRKEGRS</sequence>
<accession>A0A5J4K163</accession>
<comment type="caution">
    <text evidence="1">The sequence shown here is derived from an EMBL/GenBank/DDBJ whole genome shotgun (WGS) entry which is preliminary data.</text>
</comment>
<organism evidence="1 2">
    <name type="scientific">Thermogemmatispora aurantia</name>
    <dbReference type="NCBI Taxonomy" id="2045279"/>
    <lineage>
        <taxon>Bacteria</taxon>
        <taxon>Bacillati</taxon>
        <taxon>Chloroflexota</taxon>
        <taxon>Ktedonobacteria</taxon>
        <taxon>Thermogemmatisporales</taxon>
        <taxon>Thermogemmatisporaceae</taxon>
        <taxon>Thermogemmatispora</taxon>
    </lineage>
</organism>
<dbReference type="AlphaFoldDB" id="A0A5J4K163"/>
<dbReference type="EMBL" id="BKZV01000001">
    <property type="protein sequence ID" value="GER82744.1"/>
    <property type="molecule type" value="Genomic_DNA"/>
</dbReference>
<keyword evidence="2" id="KW-1185">Reference proteome</keyword>
<reference evidence="1 2" key="1">
    <citation type="journal article" date="2019" name="Int. J. Syst. Evol. Microbiol.">
        <title>Thermogemmatispora aurantia sp. nov. and Thermogemmatispora argillosa sp. nov., within the class Ktedonobacteria, and emended description of the genus Thermogemmatispora.</title>
        <authorList>
            <person name="Zheng Y."/>
            <person name="Wang C.M."/>
            <person name="Sakai Y."/>
            <person name="Abe K."/>
            <person name="Yokota A."/>
            <person name="Yabe S."/>
        </authorList>
    </citation>
    <scope>NUCLEOTIDE SEQUENCE [LARGE SCALE GENOMIC DNA]</scope>
    <source>
        <strain evidence="1 2">A1-2</strain>
    </source>
</reference>
<dbReference type="Proteomes" id="UP000334820">
    <property type="component" value="Unassembled WGS sequence"/>
</dbReference>
<evidence type="ECO:0000313" key="2">
    <source>
        <dbReference type="Proteomes" id="UP000334820"/>
    </source>
</evidence>